<evidence type="ECO:0000313" key="2">
    <source>
        <dbReference type="WBParaSite" id="PS1159_v2.g13029.t1"/>
    </source>
</evidence>
<accession>A0AC35F2I7</accession>
<protein>
    <submittedName>
        <fullName evidence="2">Uncharacterized protein</fullName>
    </submittedName>
</protein>
<evidence type="ECO:0000313" key="1">
    <source>
        <dbReference type="Proteomes" id="UP000887580"/>
    </source>
</evidence>
<name>A0AC35F2I7_9BILA</name>
<reference evidence="2" key="1">
    <citation type="submission" date="2022-11" db="UniProtKB">
        <authorList>
            <consortium name="WormBaseParasite"/>
        </authorList>
    </citation>
    <scope>IDENTIFICATION</scope>
</reference>
<organism evidence="1 2">
    <name type="scientific">Panagrolaimus sp. PS1159</name>
    <dbReference type="NCBI Taxonomy" id="55785"/>
    <lineage>
        <taxon>Eukaryota</taxon>
        <taxon>Metazoa</taxon>
        <taxon>Ecdysozoa</taxon>
        <taxon>Nematoda</taxon>
        <taxon>Chromadorea</taxon>
        <taxon>Rhabditida</taxon>
        <taxon>Tylenchina</taxon>
        <taxon>Panagrolaimomorpha</taxon>
        <taxon>Panagrolaimoidea</taxon>
        <taxon>Panagrolaimidae</taxon>
        <taxon>Panagrolaimus</taxon>
    </lineage>
</organism>
<proteinExistence type="predicted"/>
<sequence length="311" mass="34565">MAHLPQLSKVSEVLSIRRNDRHHATDLICQVTRTSSSAFTKFKFLTCEVAGDETGTIRRRFTLKVWEKEMNKVRDVVATDIIRIRKAYKKTDGPIIAPNYVLTAHDLNVEFHFHPGLEVDIIFSAVLDDVQDFSFLRAEKTNVTIRGKVDRLPQADGTHWILMLADGNDNVVEVHLKSCPELKTGDLCKVHGDMIKQDGFLLMRADDWSKMEPLPSEFNPSDPLGLQNAVVFAKAADEIAMAKKAAEEAKMKAADEIAMAKKDAEEAKKKVVEEMAMAKKEAEKAMKAALQMGKTAEGNKENSDAVVAGKA</sequence>
<dbReference type="WBParaSite" id="PS1159_v2.g13029.t1">
    <property type="protein sequence ID" value="PS1159_v2.g13029.t1"/>
    <property type="gene ID" value="PS1159_v2.g13029"/>
</dbReference>
<dbReference type="Proteomes" id="UP000887580">
    <property type="component" value="Unplaced"/>
</dbReference>